<reference evidence="2 3" key="1">
    <citation type="submission" date="2022-05" db="EMBL/GenBank/DDBJ databases">
        <authorList>
            <consortium name="Genoscope - CEA"/>
            <person name="William W."/>
        </authorList>
    </citation>
    <scope>NUCLEOTIDE SEQUENCE [LARGE SCALE GENOMIC DNA]</scope>
</reference>
<dbReference type="SUPFAM" id="SSF52540">
    <property type="entry name" value="P-loop containing nucleoside triphosphate hydrolases"/>
    <property type="match status" value="1"/>
</dbReference>
<dbReference type="PANTHER" id="PTHR10704">
    <property type="entry name" value="CARBOHYDRATE SULFOTRANSFERASE"/>
    <property type="match status" value="1"/>
</dbReference>
<evidence type="ECO:0000313" key="2">
    <source>
        <dbReference type="EMBL" id="CAH3186782.1"/>
    </source>
</evidence>
<dbReference type="Proteomes" id="UP001159427">
    <property type="component" value="Unassembled WGS sequence"/>
</dbReference>
<comment type="caution">
    <text evidence="2">The sequence shown here is derived from an EMBL/GenBank/DDBJ whole genome shotgun (WGS) entry which is preliminary data.</text>
</comment>
<keyword evidence="3" id="KW-1185">Reference proteome</keyword>
<dbReference type="InterPro" id="IPR000863">
    <property type="entry name" value="Sulfotransferase_dom"/>
</dbReference>
<dbReference type="PANTHER" id="PTHR10704:SF44">
    <property type="entry name" value="LD35051P-RELATED"/>
    <property type="match status" value="1"/>
</dbReference>
<organism evidence="2 3">
    <name type="scientific">Porites evermanni</name>
    <dbReference type="NCBI Taxonomy" id="104178"/>
    <lineage>
        <taxon>Eukaryota</taxon>
        <taxon>Metazoa</taxon>
        <taxon>Cnidaria</taxon>
        <taxon>Anthozoa</taxon>
        <taxon>Hexacorallia</taxon>
        <taxon>Scleractinia</taxon>
        <taxon>Fungiina</taxon>
        <taxon>Poritidae</taxon>
        <taxon>Porites</taxon>
    </lineage>
</organism>
<evidence type="ECO:0000313" key="3">
    <source>
        <dbReference type="Proteomes" id="UP001159427"/>
    </source>
</evidence>
<gene>
    <name evidence="2" type="ORF">PEVE_00017117</name>
</gene>
<protein>
    <recommendedName>
        <fullName evidence="1">Sulfotransferase domain-containing protein</fullName>
    </recommendedName>
</protein>
<dbReference type="Gene3D" id="3.40.50.300">
    <property type="entry name" value="P-loop containing nucleotide triphosphate hydrolases"/>
    <property type="match status" value="1"/>
</dbReference>
<feature type="domain" description="Sulfotransferase" evidence="1">
    <location>
        <begin position="110"/>
        <end position="260"/>
    </location>
</feature>
<evidence type="ECO:0000259" key="1">
    <source>
        <dbReference type="Pfam" id="PF00685"/>
    </source>
</evidence>
<accession>A0ABN8S4Z7</accession>
<dbReference type="InterPro" id="IPR051135">
    <property type="entry name" value="Gal/GlcNAc/GalNAc_ST"/>
</dbReference>
<proteinExistence type="predicted"/>
<dbReference type="EMBL" id="CALNXI010002363">
    <property type="protein sequence ID" value="CAH3186782.1"/>
    <property type="molecule type" value="Genomic_DNA"/>
</dbReference>
<dbReference type="Pfam" id="PF00685">
    <property type="entry name" value="Sulfotransfer_1"/>
    <property type="match status" value="1"/>
</dbReference>
<dbReference type="InterPro" id="IPR027417">
    <property type="entry name" value="P-loop_NTPase"/>
</dbReference>
<name>A0ABN8S4Z7_9CNID</name>
<sequence length="276" mass="31854">MDVCCFVSQVFEVYEPLRLIYRNSDNETKLQVLQASLSCVLTPKTVWKLYERICRTLSTCEPPLEQVEELSHKCKHCFSGTVVKVLPHRIPGGKLSSLLPVLTYRAVGVDIRLLHVVRDPRASINSRIKLGWFPEFNHTKFTKMVENYCNVIIDNIEFGQNLDDSVKHRYKLVFYRDIAAQPLNTAKEIFTFAGMDLDENTFEWIKATTNLSNKAEANKANFKSPYSLVRNSKANIEKWRIESPPERTNAIENICKPLLELIDELSMSENVHWITE</sequence>